<dbReference type="Proteomes" id="UP000078368">
    <property type="component" value="Unassembled WGS sequence"/>
</dbReference>
<comment type="caution">
    <text evidence="5">The sequence shown here is derived from an EMBL/GenBank/DDBJ whole genome shotgun (WGS) entry which is preliminary data.</text>
</comment>
<keyword evidence="3" id="KW-0808">Transferase</keyword>
<dbReference type="NCBIfam" id="TIGR03539">
    <property type="entry name" value="DapC_actino"/>
    <property type="match status" value="1"/>
</dbReference>
<proteinExistence type="predicted"/>
<dbReference type="InterPro" id="IPR015424">
    <property type="entry name" value="PyrdxlP-dep_Trfase"/>
</dbReference>
<name>A0A179B509_9ACTO</name>
<dbReference type="InterPro" id="IPR019880">
    <property type="entry name" value="OxyQ"/>
</dbReference>
<dbReference type="EMBL" id="LVZK01000001">
    <property type="protein sequence ID" value="OAP86459.1"/>
    <property type="molecule type" value="Genomic_DNA"/>
</dbReference>
<dbReference type="Gene3D" id="3.90.1150.10">
    <property type="entry name" value="Aspartate Aminotransferase, domain 1"/>
    <property type="match status" value="2"/>
</dbReference>
<evidence type="ECO:0000313" key="5">
    <source>
        <dbReference type="EMBL" id="OAP86459.1"/>
    </source>
</evidence>
<dbReference type="RefSeq" id="WP_064231261.1">
    <property type="nucleotide sequence ID" value="NZ_LVZK01000001.1"/>
</dbReference>
<evidence type="ECO:0000256" key="3">
    <source>
        <dbReference type="ARBA" id="ARBA00022679"/>
    </source>
</evidence>
<organism evidence="5 6">
    <name type="scientific">Peptidiphaga gingivicola</name>
    <dbReference type="NCBI Taxonomy" id="2741497"/>
    <lineage>
        <taxon>Bacteria</taxon>
        <taxon>Bacillati</taxon>
        <taxon>Actinomycetota</taxon>
        <taxon>Actinomycetes</taxon>
        <taxon>Actinomycetales</taxon>
        <taxon>Actinomycetaceae</taxon>
        <taxon>Peptidiphaga</taxon>
    </lineage>
</organism>
<keyword evidence="2" id="KW-0032">Aminotransferase</keyword>
<protein>
    <submittedName>
        <fullName evidence="5">Succinyldiaminopimelate transaminase</fullName>
    </submittedName>
</protein>
<dbReference type="STRING" id="1823756.A4H34_04775"/>
<keyword evidence="6" id="KW-1185">Reference proteome</keyword>
<dbReference type="InterPro" id="IPR004839">
    <property type="entry name" value="Aminotransferase_I/II_large"/>
</dbReference>
<reference evidence="5 6" key="1">
    <citation type="submission" date="2016-04" db="EMBL/GenBank/DDBJ databases">
        <title>Peptidophaga gingivicola gen. nov., sp. nov., isolated from human subgingival plaque.</title>
        <authorList>
            <person name="Beall C.J."/>
            <person name="Mokrzan E.M."/>
            <person name="Griffen A.L."/>
            <person name="Leys E.J."/>
        </authorList>
    </citation>
    <scope>NUCLEOTIDE SEQUENCE [LARGE SCALE GENOMIC DNA]</scope>
    <source>
        <strain evidence="5 6">BA112</strain>
    </source>
</reference>
<gene>
    <name evidence="5" type="ORF">A4H34_04775</name>
</gene>
<dbReference type="Pfam" id="PF00155">
    <property type="entry name" value="Aminotran_1_2"/>
    <property type="match status" value="1"/>
</dbReference>
<dbReference type="SUPFAM" id="SSF53383">
    <property type="entry name" value="PLP-dependent transferases"/>
    <property type="match status" value="1"/>
</dbReference>
<evidence type="ECO:0000256" key="1">
    <source>
        <dbReference type="ARBA" id="ARBA00001933"/>
    </source>
</evidence>
<dbReference type="GO" id="GO:0008483">
    <property type="term" value="F:transaminase activity"/>
    <property type="evidence" value="ECO:0007669"/>
    <property type="project" value="UniProtKB-KW"/>
</dbReference>
<dbReference type="InterPro" id="IPR015421">
    <property type="entry name" value="PyrdxlP-dep_Trfase_major"/>
</dbReference>
<comment type="cofactor">
    <cofactor evidence="1">
        <name>pyridoxal 5'-phosphate</name>
        <dbReference type="ChEBI" id="CHEBI:597326"/>
    </cofactor>
</comment>
<dbReference type="InterPro" id="IPR050881">
    <property type="entry name" value="LL-DAP_aminotransferase"/>
</dbReference>
<dbReference type="AlphaFoldDB" id="A0A179B509"/>
<feature type="domain" description="Aminotransferase class I/classII large" evidence="4">
    <location>
        <begin position="30"/>
        <end position="400"/>
    </location>
</feature>
<dbReference type="Gene3D" id="3.40.640.10">
    <property type="entry name" value="Type I PLP-dependent aspartate aminotransferase-like (Major domain)"/>
    <property type="match status" value="1"/>
</dbReference>
<dbReference type="OrthoDB" id="9813612at2"/>
<dbReference type="InterPro" id="IPR015422">
    <property type="entry name" value="PyrdxlP-dep_Trfase_small"/>
</dbReference>
<sequence length="410" mass="42698">MGLFGAQLPDFPWDSLVPVRERAAAHPDGVVDLTIGTPVDSVPSGAQAALDAASDAHGYPLTVGTAELRAAVRGWLERRRGVRAETGVLPTIGSKEMVALLPSLLGLGSADAVGFPRASYPTYDVGARLAGAKPVPVDTDADPSTWPTMSMLWLNSPGNPDGHVLGVERLRAILAWARERGVVVASDECYAELAWDVPEAPSILDERVCDGDVAGLLCLYSLSKQSNMAGYRAAFLAGDPAMVGPITEIRKHAGFLMPGPVQAAMTWALGDDAHVAEQRAVYARRREKLLAVLDAAGLVNDPLSVAGLYIWAAAKRPGGGVAGDSAVGGVAGDPVGGVAGSNHDGGSVVEAPTGWDIVRACAELGIVVAPGDFYGEAGRNRVRISLTATDSAIDEAVRRLPRLPEVLRRG</sequence>
<dbReference type="PANTHER" id="PTHR42832">
    <property type="entry name" value="AMINO ACID AMINOTRANSFERASE"/>
    <property type="match status" value="1"/>
</dbReference>
<evidence type="ECO:0000259" key="4">
    <source>
        <dbReference type="Pfam" id="PF00155"/>
    </source>
</evidence>
<dbReference type="GO" id="GO:0030170">
    <property type="term" value="F:pyridoxal phosphate binding"/>
    <property type="evidence" value="ECO:0007669"/>
    <property type="project" value="InterPro"/>
</dbReference>
<dbReference type="CDD" id="cd00609">
    <property type="entry name" value="AAT_like"/>
    <property type="match status" value="1"/>
</dbReference>
<evidence type="ECO:0000313" key="6">
    <source>
        <dbReference type="Proteomes" id="UP000078368"/>
    </source>
</evidence>
<accession>A0A179B509</accession>
<evidence type="ECO:0000256" key="2">
    <source>
        <dbReference type="ARBA" id="ARBA00022576"/>
    </source>
</evidence>
<dbReference type="PANTHER" id="PTHR42832:SF3">
    <property type="entry name" value="L-GLUTAMINE--4-(METHYLSULFANYL)-2-OXOBUTANOATE AMINOTRANSFERASE"/>
    <property type="match status" value="1"/>
</dbReference>